<organism evidence="1 2">
    <name type="scientific">Dermacentor silvarum</name>
    <name type="common">Tick</name>
    <dbReference type="NCBI Taxonomy" id="543639"/>
    <lineage>
        <taxon>Eukaryota</taxon>
        <taxon>Metazoa</taxon>
        <taxon>Ecdysozoa</taxon>
        <taxon>Arthropoda</taxon>
        <taxon>Chelicerata</taxon>
        <taxon>Arachnida</taxon>
        <taxon>Acari</taxon>
        <taxon>Parasitiformes</taxon>
        <taxon>Ixodida</taxon>
        <taxon>Ixodoidea</taxon>
        <taxon>Ixodidae</taxon>
        <taxon>Rhipicephalinae</taxon>
        <taxon>Dermacentor</taxon>
    </lineage>
</organism>
<comment type="caution">
    <text evidence="1">The sequence shown here is derived from an EMBL/GenBank/DDBJ whole genome shotgun (WGS) entry which is preliminary data.</text>
</comment>
<dbReference type="Proteomes" id="UP000821865">
    <property type="component" value="Chromosome 1"/>
</dbReference>
<name>A0ACB8E0Z3_DERSI</name>
<accession>A0ACB8E0Z3</accession>
<reference evidence="1" key="1">
    <citation type="submission" date="2020-05" db="EMBL/GenBank/DDBJ databases">
        <title>Large-scale comparative analyses of tick genomes elucidate their genetic diversity and vector capacities.</title>
        <authorList>
            <person name="Jia N."/>
            <person name="Wang J."/>
            <person name="Shi W."/>
            <person name="Du L."/>
            <person name="Sun Y."/>
            <person name="Zhan W."/>
            <person name="Jiang J."/>
            <person name="Wang Q."/>
            <person name="Zhang B."/>
            <person name="Ji P."/>
            <person name="Sakyi L.B."/>
            <person name="Cui X."/>
            <person name="Yuan T."/>
            <person name="Jiang B."/>
            <person name="Yang W."/>
            <person name="Lam T.T.-Y."/>
            <person name="Chang Q."/>
            <person name="Ding S."/>
            <person name="Wang X."/>
            <person name="Zhu J."/>
            <person name="Ruan X."/>
            <person name="Zhao L."/>
            <person name="Wei J."/>
            <person name="Que T."/>
            <person name="Du C."/>
            <person name="Cheng J."/>
            <person name="Dai P."/>
            <person name="Han X."/>
            <person name="Huang E."/>
            <person name="Gao Y."/>
            <person name="Liu J."/>
            <person name="Shao H."/>
            <person name="Ye R."/>
            <person name="Li L."/>
            <person name="Wei W."/>
            <person name="Wang X."/>
            <person name="Wang C."/>
            <person name="Yang T."/>
            <person name="Huo Q."/>
            <person name="Li W."/>
            <person name="Guo W."/>
            <person name="Chen H."/>
            <person name="Zhou L."/>
            <person name="Ni X."/>
            <person name="Tian J."/>
            <person name="Zhou Y."/>
            <person name="Sheng Y."/>
            <person name="Liu T."/>
            <person name="Pan Y."/>
            <person name="Xia L."/>
            <person name="Li J."/>
            <person name="Zhao F."/>
            <person name="Cao W."/>
        </authorList>
    </citation>
    <scope>NUCLEOTIDE SEQUENCE</scope>
    <source>
        <strain evidence="1">Dsil-2018</strain>
    </source>
</reference>
<dbReference type="EMBL" id="CM023470">
    <property type="protein sequence ID" value="KAH7980201.1"/>
    <property type="molecule type" value="Genomic_DNA"/>
</dbReference>
<gene>
    <name evidence="1" type="ORF">HPB49_013769</name>
</gene>
<protein>
    <submittedName>
        <fullName evidence="1">Uncharacterized protein</fullName>
    </submittedName>
</protein>
<evidence type="ECO:0000313" key="2">
    <source>
        <dbReference type="Proteomes" id="UP000821865"/>
    </source>
</evidence>
<keyword evidence="2" id="KW-1185">Reference proteome</keyword>
<sequence>MRPLRCTRSASAPVCQLLWRLEACNQLLSHIGFQLREKEEDGTGELRPVLTPRPAWRAAIRIGARSRAAMDLSAPVRGALVRILCVRFVELDYDVAKYEVLLAAARESVGVRRLFIYNFHNIPRGDPGLFDGVLELITSTDHVDEMVFHKRQHRSIYSVPLPSFSLSAVEGITLRKLNVVDLNLRDSEVSKLITLLMGNDTVTELAVGTSVCTFAGTETSLGFADYLAKAKGTLRSLTLRSGSFCSTPDRKRLANTIAAMKTLGELVVDMLPCGSEGTDIFAEVLTWSTTLRHLSVVLPQWWDRSMFYDTTVLETLTLDLLGFFQEECRMLFLALAENQSIRRMTVHRLIERGCVESTCRMIREYGLAEQDDAQVAQGGAPREHFGEDNGALAPAGQHVHDKLLKRRHGGDGVGEPLHVGGAAEIDRPEGEAAPGSFRLGQVIGEAQRRLRPRKRVHRCPDGELRHGVVAHEQRDQLNWTPRDLLSGHNFDYSVLTALAAYMAGPNQLKEVEVHFYAVLYNERNTPHDRAESPLIKAASSNPNLSKLTLSQLRLSGADCPLLADGG</sequence>
<evidence type="ECO:0000313" key="1">
    <source>
        <dbReference type="EMBL" id="KAH7980201.1"/>
    </source>
</evidence>
<proteinExistence type="predicted"/>